<reference evidence="3" key="1">
    <citation type="submission" date="2012-10" db="EMBL/GenBank/DDBJ databases">
        <authorList>
            <person name="Harkins D.M."/>
            <person name="Durkin A.S."/>
            <person name="Brinkac L.M."/>
            <person name="Selengut J.D."/>
            <person name="Sanka R."/>
            <person name="DePew J."/>
            <person name="Purushe J."/>
            <person name="Picardeau M."/>
            <person name="Werts C."/>
            <person name="Goarant C."/>
            <person name="Vinetz J.M."/>
            <person name="Sutton G.G."/>
            <person name="Nelson W.C."/>
            <person name="Fouts D.E."/>
        </authorList>
    </citation>
    <scope>NUCLEOTIDE SEQUENCE [LARGE SCALE GENOMIC DNA]</scope>
    <source>
        <strain evidence="3">200802841</strain>
    </source>
</reference>
<feature type="transmembrane region" description="Helical" evidence="1">
    <location>
        <begin position="472"/>
        <end position="496"/>
    </location>
</feature>
<accession>A0A828Y715</accession>
<dbReference type="AlphaFoldDB" id="A0A828Y715"/>
<feature type="transmembrane region" description="Helical" evidence="1">
    <location>
        <begin position="298"/>
        <end position="320"/>
    </location>
</feature>
<evidence type="ECO:0000259" key="2">
    <source>
        <dbReference type="Pfam" id="PF12158"/>
    </source>
</evidence>
<sequence>MKRKNKISIPEIIIFLIFILVLSLFTGFSALGLYAFGKQIQKSWESVSWMPSTATIISHPSEEEEKLDEIIAKKKFLYGYIVNGTDYKNDTIRFGLSENEIESRIQNLKKNQNISIYYNPDNPKESVVENAFEFSNLIYPILFFVFCFLLSILFFSVEISSILFLFGKEKIAGSTIKMFFGTLLAIFTFIPLSFVSFSAHEIYKGIQSNTWKKTNGKILSIRTIYDNHSTKHSNTKVFYQYASGGKTYTNSKISYLKEFPYIGEEFDTFNLYNSSDSVSVFLNPDTKEESVLIQGTGIFPFFVLLLGVCFSNIFGFWFAIYIDSHKTLTKKISPQKQRSVLFTSFFLPFLAVALRISFLGFQNVYIYHLAENWPITEATIIGAHVHVQDKNGVHQNISDRTRLSQYIPKIEYSYRIENKEYIGNRIQIGGIWSSSNSSVAEEILKKYENRSVWIHYNPKNPTESYLERSGVFSAYSIGIISGLFSVFIFLILIRIWKIKK</sequence>
<name>A0A828Y715_9LEPT</name>
<dbReference type="EMBL" id="AKWH02000016">
    <property type="protein sequence ID" value="EKO52871.1"/>
    <property type="molecule type" value="Genomic_DNA"/>
</dbReference>
<keyword evidence="1" id="KW-0812">Transmembrane</keyword>
<feature type="transmembrane region" description="Helical" evidence="1">
    <location>
        <begin position="178"/>
        <end position="199"/>
    </location>
</feature>
<protein>
    <submittedName>
        <fullName evidence="3">PF12158 family protein</fullName>
    </submittedName>
</protein>
<keyword evidence="4" id="KW-1185">Reference proteome</keyword>
<feature type="domain" description="DUF3592" evidence="2">
    <location>
        <begin position="377"/>
        <end position="469"/>
    </location>
</feature>
<comment type="caution">
    <text evidence="3">The sequence shown here is derived from an EMBL/GenBank/DDBJ whole genome shotgun (WGS) entry which is preliminary data.</text>
</comment>
<feature type="transmembrane region" description="Helical" evidence="1">
    <location>
        <begin position="137"/>
        <end position="166"/>
    </location>
</feature>
<keyword evidence="1" id="KW-0472">Membrane</keyword>
<organism evidence="3 4">
    <name type="scientific">Leptospira kirschneri str. 200802841</name>
    <dbReference type="NCBI Taxonomy" id="1193047"/>
    <lineage>
        <taxon>Bacteria</taxon>
        <taxon>Pseudomonadati</taxon>
        <taxon>Spirochaetota</taxon>
        <taxon>Spirochaetia</taxon>
        <taxon>Leptospirales</taxon>
        <taxon>Leptospiraceae</taxon>
        <taxon>Leptospira</taxon>
    </lineage>
</organism>
<dbReference type="InterPro" id="IPR021994">
    <property type="entry name" value="DUF3592"/>
</dbReference>
<feature type="transmembrane region" description="Helical" evidence="1">
    <location>
        <begin position="340"/>
        <end position="361"/>
    </location>
</feature>
<evidence type="ECO:0000313" key="4">
    <source>
        <dbReference type="Proteomes" id="UP000006339"/>
    </source>
</evidence>
<evidence type="ECO:0000256" key="1">
    <source>
        <dbReference type="SAM" id="Phobius"/>
    </source>
</evidence>
<feature type="domain" description="DUF3592" evidence="2">
    <location>
        <begin position="78"/>
        <end position="130"/>
    </location>
</feature>
<evidence type="ECO:0000313" key="3">
    <source>
        <dbReference type="EMBL" id="EKO52871.1"/>
    </source>
</evidence>
<feature type="transmembrane region" description="Helical" evidence="1">
    <location>
        <begin position="12"/>
        <end position="36"/>
    </location>
</feature>
<dbReference type="Pfam" id="PF12158">
    <property type="entry name" value="DUF3592"/>
    <property type="match status" value="2"/>
</dbReference>
<keyword evidence="1" id="KW-1133">Transmembrane helix</keyword>
<proteinExistence type="predicted"/>
<gene>
    <name evidence="3" type="ORF">LEP1GSC131_3367</name>
</gene>
<dbReference type="Proteomes" id="UP000006339">
    <property type="component" value="Unassembled WGS sequence"/>
</dbReference>
<dbReference type="RefSeq" id="WP_004769847.1">
    <property type="nucleotide sequence ID" value="NZ_AKWH02000016.1"/>
</dbReference>